<dbReference type="InParanoid" id="W2RZ10"/>
<dbReference type="GeneID" id="19970845"/>
<evidence type="ECO:0000256" key="3">
    <source>
        <dbReference type="SAM" id="MobiDB-lite"/>
    </source>
</evidence>
<dbReference type="Gene3D" id="3.40.50.2000">
    <property type="entry name" value="Glycogen Phosphorylase B"/>
    <property type="match status" value="2"/>
</dbReference>
<dbReference type="SUPFAM" id="SSF53756">
    <property type="entry name" value="UDP-Glycosyltransferase/glycogen phosphorylase"/>
    <property type="match status" value="1"/>
</dbReference>
<feature type="compositionally biased region" description="Basic and acidic residues" evidence="3">
    <location>
        <begin position="601"/>
        <end position="610"/>
    </location>
</feature>
<dbReference type="STRING" id="1220924.W2RZ10"/>
<feature type="domain" description="Erythromycin biosynthesis protein CIII-like C-terminal" evidence="5">
    <location>
        <begin position="384"/>
        <end position="475"/>
    </location>
</feature>
<evidence type="ECO:0000313" key="6">
    <source>
        <dbReference type="EMBL" id="ETN41570.1"/>
    </source>
</evidence>
<dbReference type="PANTHER" id="PTHR48050:SF27">
    <property type="entry name" value="GLUCOSYLTRANSFERASE, PUTATIVE (AFU_ORTHOLOGUE AFUA_7G04880)-RELATED"/>
    <property type="match status" value="1"/>
</dbReference>
<dbReference type="GO" id="GO:0005975">
    <property type="term" value="P:carbohydrate metabolic process"/>
    <property type="evidence" value="ECO:0007669"/>
    <property type="project" value="InterPro"/>
</dbReference>
<feature type="domain" description="Glycosyltransferase family 28 N-terminal" evidence="4">
    <location>
        <begin position="65"/>
        <end position="212"/>
    </location>
</feature>
<dbReference type="GO" id="GO:0016906">
    <property type="term" value="F:sterol 3-beta-glucosyltransferase activity"/>
    <property type="evidence" value="ECO:0007669"/>
    <property type="project" value="UniProtKB-ARBA"/>
</dbReference>
<dbReference type="GO" id="GO:0006629">
    <property type="term" value="P:lipid metabolic process"/>
    <property type="evidence" value="ECO:0007669"/>
    <property type="project" value="UniProtKB-KW"/>
</dbReference>
<dbReference type="EMBL" id="KB822719">
    <property type="protein sequence ID" value="ETN41570.1"/>
    <property type="molecule type" value="Genomic_DNA"/>
</dbReference>
<evidence type="ECO:0000313" key="7">
    <source>
        <dbReference type="Proteomes" id="UP000030752"/>
    </source>
</evidence>
<sequence length="800" mass="87584">MSDQIVQHDGPAILSATAEGRVGIDFDNQLVKSLLRFAKKPEDAATVAAPLPPCLEREWKTRLNIVVQVIGSRGDVQPFVALGCELRRSGHRVRIATHAAFKAFVLESGLEFYPAGGDPQELMAYMVKNPSLLPSMSAMRSGEIGKKRKIMALTLEGCWRSCISPDPDTHEPFVANAIIANPVSFAHVHCAQALGVPLHIMFTMPWTATKSFPHPLANIKGSEVGMGRANYWSYHFVSYLAWQGLADVINAFREHTLGLAHIPLTEGPTMLETLQIPHTYCWSSALIPKPRDWPSYIDVTGFIFRQPPFYQAPTELEEFLSGGSPPVYIGFGSIVVEDPQQLTSTILEAIGTTGVRAIVSPGWSSLASVEKHTNSDVFFLTGDCPHEWLFQQVTAVVHHGGAGTTTCGLRNRKPTVVVSFFGDQIFWGDMIFAAGAGPRPIPFETLTAETLAEGLEFCLSEKAQVAAYEIATRMCGEEGAQAAATSFYRHLSADVMACDIVPEYPASWLYRHGSKTIKLSVQAAESLLLDGSIKAKHLDLYSPCPLHLRHRRWDPATGVMAAMGETTTGMLNEVMGFWKRPVDLHERRLAEAVLAQQTRPTNERESKETARNSPAHVAQMVGSSLSSAPRFMGQMLKGFVVDVPLAVTEGLRATPQLYGDKVEHLEPVNDWKSGSVVAGKHFVASSKSAACDLWDQPEKGYAEEGMQSIGKGLVKGLVGSLTKTGSAITGLVAYPGDGIAKSMHSLFHINIRNTIADAKRVEGRVWLHKDHKDFIAEAVVNRFQLMQGNRDKLQVAKRRD</sequence>
<dbReference type="VEuPathDB" id="FungiDB:HMPREF1541_03506"/>
<dbReference type="FunFam" id="3.40.50.2000:FF:000009">
    <property type="entry name" value="Sterol 3-beta-glucosyltransferase UGT80A2"/>
    <property type="match status" value="1"/>
</dbReference>
<dbReference type="Proteomes" id="UP000030752">
    <property type="component" value="Unassembled WGS sequence"/>
</dbReference>
<keyword evidence="7" id="KW-1185">Reference proteome</keyword>
<dbReference type="AlphaFoldDB" id="W2RZ10"/>
<accession>W2RZ10</accession>
<dbReference type="InterPro" id="IPR004276">
    <property type="entry name" value="GlycoTrans_28_N"/>
</dbReference>
<proteinExistence type="predicted"/>
<gene>
    <name evidence="6" type="ORF">HMPREF1541_03506</name>
</gene>
<keyword evidence="2" id="KW-0443">Lipid metabolism</keyword>
<dbReference type="PANTHER" id="PTHR48050">
    <property type="entry name" value="STEROL 3-BETA-GLUCOSYLTRANSFERASE"/>
    <property type="match status" value="1"/>
</dbReference>
<evidence type="ECO:0000256" key="1">
    <source>
        <dbReference type="ARBA" id="ARBA00022679"/>
    </source>
</evidence>
<keyword evidence="1" id="KW-0808">Transferase</keyword>
<dbReference type="InterPro" id="IPR002213">
    <property type="entry name" value="UDP_glucos_trans"/>
</dbReference>
<dbReference type="Pfam" id="PF06722">
    <property type="entry name" value="EryCIII-like_C"/>
    <property type="match status" value="1"/>
</dbReference>
<dbReference type="eggNOG" id="KOG1192">
    <property type="taxonomic scope" value="Eukaryota"/>
</dbReference>
<reference evidence="6 7" key="1">
    <citation type="submission" date="2013-03" db="EMBL/GenBank/DDBJ databases">
        <title>The Genome Sequence of Phialophora europaea CBS 101466.</title>
        <authorList>
            <consortium name="The Broad Institute Genomics Platform"/>
            <person name="Cuomo C."/>
            <person name="de Hoog S."/>
            <person name="Gorbushina A."/>
            <person name="Walker B."/>
            <person name="Young S.K."/>
            <person name="Zeng Q."/>
            <person name="Gargeya S."/>
            <person name="Fitzgerald M."/>
            <person name="Haas B."/>
            <person name="Abouelleil A."/>
            <person name="Allen A.W."/>
            <person name="Alvarado L."/>
            <person name="Arachchi H.M."/>
            <person name="Berlin A.M."/>
            <person name="Chapman S.B."/>
            <person name="Gainer-Dewar J."/>
            <person name="Goldberg J."/>
            <person name="Griggs A."/>
            <person name="Gujja S."/>
            <person name="Hansen M."/>
            <person name="Howarth C."/>
            <person name="Imamovic A."/>
            <person name="Ireland A."/>
            <person name="Larimer J."/>
            <person name="McCowan C."/>
            <person name="Murphy C."/>
            <person name="Pearson M."/>
            <person name="Poon T.W."/>
            <person name="Priest M."/>
            <person name="Roberts A."/>
            <person name="Saif S."/>
            <person name="Shea T."/>
            <person name="Sisk P."/>
            <person name="Sykes S."/>
            <person name="Wortman J."/>
            <person name="Nusbaum C."/>
            <person name="Birren B."/>
        </authorList>
    </citation>
    <scope>NUCLEOTIDE SEQUENCE [LARGE SCALE GENOMIC DNA]</scope>
    <source>
        <strain evidence="6 7">CBS 101466</strain>
    </source>
</reference>
<dbReference type="OrthoDB" id="5835829at2759"/>
<dbReference type="InterPro" id="IPR050426">
    <property type="entry name" value="Glycosyltransferase_28"/>
</dbReference>
<organism evidence="6 7">
    <name type="scientific">Cyphellophora europaea (strain CBS 101466)</name>
    <name type="common">Phialophora europaea</name>
    <dbReference type="NCBI Taxonomy" id="1220924"/>
    <lineage>
        <taxon>Eukaryota</taxon>
        <taxon>Fungi</taxon>
        <taxon>Dikarya</taxon>
        <taxon>Ascomycota</taxon>
        <taxon>Pezizomycotina</taxon>
        <taxon>Eurotiomycetes</taxon>
        <taxon>Chaetothyriomycetidae</taxon>
        <taxon>Chaetothyriales</taxon>
        <taxon>Cyphellophoraceae</taxon>
        <taxon>Cyphellophora</taxon>
    </lineage>
</organism>
<feature type="region of interest" description="Disordered" evidence="3">
    <location>
        <begin position="594"/>
        <end position="617"/>
    </location>
</feature>
<dbReference type="Pfam" id="PF03033">
    <property type="entry name" value="Glyco_transf_28"/>
    <property type="match status" value="1"/>
</dbReference>
<evidence type="ECO:0000259" key="5">
    <source>
        <dbReference type="Pfam" id="PF06722"/>
    </source>
</evidence>
<dbReference type="CDD" id="cd03784">
    <property type="entry name" value="GT1_Gtf-like"/>
    <property type="match status" value="1"/>
</dbReference>
<dbReference type="HOGENOM" id="CLU_000537_1_2_1"/>
<evidence type="ECO:0000256" key="2">
    <source>
        <dbReference type="ARBA" id="ARBA00023098"/>
    </source>
</evidence>
<dbReference type="InterPro" id="IPR010610">
    <property type="entry name" value="EryCIII-like_C"/>
</dbReference>
<evidence type="ECO:0000259" key="4">
    <source>
        <dbReference type="Pfam" id="PF03033"/>
    </source>
</evidence>
<name>W2RZ10_CYPE1</name>
<dbReference type="RefSeq" id="XP_008716079.1">
    <property type="nucleotide sequence ID" value="XM_008717857.1"/>
</dbReference>
<protein>
    <submittedName>
        <fullName evidence="6">Uncharacterized protein</fullName>
    </submittedName>
</protein>